<dbReference type="RefSeq" id="XP_060288213.1">
    <property type="nucleotide sequence ID" value="XM_060426810.1"/>
</dbReference>
<protein>
    <submittedName>
        <fullName evidence="9">Phosphatidic acid phosphatase type 2/haloperoxidase</fullName>
    </submittedName>
</protein>
<dbReference type="Gene3D" id="1.20.144.10">
    <property type="entry name" value="Phosphatidic acid phosphatase type 2/haloperoxidase"/>
    <property type="match status" value="1"/>
</dbReference>
<feature type="transmembrane region" description="Helical" evidence="7">
    <location>
        <begin position="31"/>
        <end position="51"/>
    </location>
</feature>
<dbReference type="Proteomes" id="UP001244011">
    <property type="component" value="Unassembled WGS sequence"/>
</dbReference>
<dbReference type="GeneID" id="85309997"/>
<accession>A0AAJ0C8N9</accession>
<evidence type="ECO:0000256" key="2">
    <source>
        <dbReference type="ARBA" id="ARBA00008816"/>
    </source>
</evidence>
<evidence type="ECO:0000313" key="9">
    <source>
        <dbReference type="EMBL" id="KAK1772000.1"/>
    </source>
</evidence>
<keyword evidence="5 7" id="KW-0472">Membrane</keyword>
<dbReference type="InterPro" id="IPR000326">
    <property type="entry name" value="PAP2/HPO"/>
</dbReference>
<dbReference type="PANTHER" id="PTHR10165">
    <property type="entry name" value="LIPID PHOSPHATE PHOSPHATASE"/>
    <property type="match status" value="1"/>
</dbReference>
<dbReference type="PANTHER" id="PTHR10165:SF35">
    <property type="entry name" value="RE23632P"/>
    <property type="match status" value="1"/>
</dbReference>
<comment type="subcellular location">
    <subcellularLocation>
        <location evidence="1">Membrane</location>
        <topology evidence="1">Multi-pass membrane protein</topology>
    </subcellularLocation>
</comment>
<dbReference type="EMBL" id="MU838998">
    <property type="protein sequence ID" value="KAK1772000.1"/>
    <property type="molecule type" value="Genomic_DNA"/>
</dbReference>
<evidence type="ECO:0000259" key="8">
    <source>
        <dbReference type="SMART" id="SM00014"/>
    </source>
</evidence>
<feature type="region of interest" description="Disordered" evidence="6">
    <location>
        <begin position="271"/>
        <end position="293"/>
    </location>
</feature>
<feature type="transmembrane region" description="Helical" evidence="7">
    <location>
        <begin position="178"/>
        <end position="197"/>
    </location>
</feature>
<comment type="caution">
    <text evidence="9">The sequence shown here is derived from an EMBL/GenBank/DDBJ whole genome shotgun (WGS) entry which is preliminary data.</text>
</comment>
<evidence type="ECO:0000256" key="4">
    <source>
        <dbReference type="ARBA" id="ARBA00022989"/>
    </source>
</evidence>
<keyword evidence="10" id="KW-1185">Reference proteome</keyword>
<dbReference type="GO" id="GO:0008195">
    <property type="term" value="F:phosphatidate phosphatase activity"/>
    <property type="evidence" value="ECO:0007669"/>
    <property type="project" value="TreeGrafter"/>
</dbReference>
<evidence type="ECO:0000256" key="1">
    <source>
        <dbReference type="ARBA" id="ARBA00004141"/>
    </source>
</evidence>
<dbReference type="SMART" id="SM00014">
    <property type="entry name" value="acidPPc"/>
    <property type="match status" value="1"/>
</dbReference>
<feature type="transmembrane region" description="Helical" evidence="7">
    <location>
        <begin position="72"/>
        <end position="92"/>
    </location>
</feature>
<reference evidence="9" key="1">
    <citation type="submission" date="2023-06" db="EMBL/GenBank/DDBJ databases">
        <title>Genome-scale phylogeny and comparative genomics of the fungal order Sordariales.</title>
        <authorList>
            <consortium name="Lawrence Berkeley National Laboratory"/>
            <person name="Hensen N."/>
            <person name="Bonometti L."/>
            <person name="Westerberg I."/>
            <person name="Brannstrom I.O."/>
            <person name="Guillou S."/>
            <person name="Cros-Aarteil S."/>
            <person name="Calhoun S."/>
            <person name="Haridas S."/>
            <person name="Kuo A."/>
            <person name="Mondo S."/>
            <person name="Pangilinan J."/>
            <person name="Riley R."/>
            <person name="Labutti K."/>
            <person name="Andreopoulos B."/>
            <person name="Lipzen A."/>
            <person name="Chen C."/>
            <person name="Yanf M."/>
            <person name="Daum C."/>
            <person name="Ng V."/>
            <person name="Clum A."/>
            <person name="Steindorff A."/>
            <person name="Ohm R."/>
            <person name="Martin F."/>
            <person name="Silar P."/>
            <person name="Natvig D."/>
            <person name="Lalanne C."/>
            <person name="Gautier V."/>
            <person name="Ament-Velasquez S.L."/>
            <person name="Kruys A."/>
            <person name="Hutchinson M.I."/>
            <person name="Powell A.J."/>
            <person name="Barry K."/>
            <person name="Miller A.N."/>
            <person name="Grigoriev I.V."/>
            <person name="Debuchy R."/>
            <person name="Gladieux P."/>
            <person name="Thoren M.H."/>
            <person name="Johannesson H."/>
        </authorList>
    </citation>
    <scope>NUCLEOTIDE SEQUENCE</scope>
    <source>
        <strain evidence="9">8032-3</strain>
    </source>
</reference>
<dbReference type="FunFam" id="1.20.144.10:FF:000017">
    <property type="entry name" value="Diacylglycerol pyrophosphate phosphatase 1"/>
    <property type="match status" value="1"/>
</dbReference>
<dbReference type="Pfam" id="PF01569">
    <property type="entry name" value="PAP2"/>
    <property type="match status" value="1"/>
</dbReference>
<evidence type="ECO:0000256" key="7">
    <source>
        <dbReference type="SAM" id="Phobius"/>
    </source>
</evidence>
<dbReference type="SUPFAM" id="SSF48317">
    <property type="entry name" value="Acid phosphatase/Vanadium-dependent haloperoxidase"/>
    <property type="match status" value="1"/>
</dbReference>
<evidence type="ECO:0000313" key="10">
    <source>
        <dbReference type="Proteomes" id="UP001244011"/>
    </source>
</evidence>
<feature type="transmembrane region" description="Helical" evidence="7">
    <location>
        <begin position="104"/>
        <end position="124"/>
    </location>
</feature>
<dbReference type="CDD" id="cd03390">
    <property type="entry name" value="PAP2_containing_1_like"/>
    <property type="match status" value="1"/>
</dbReference>
<evidence type="ECO:0000256" key="6">
    <source>
        <dbReference type="SAM" id="MobiDB-lite"/>
    </source>
</evidence>
<feature type="domain" description="Phosphatidic acid phosphatase type 2/haloperoxidase" evidence="8">
    <location>
        <begin position="108"/>
        <end position="263"/>
    </location>
</feature>
<feature type="transmembrane region" description="Helical" evidence="7">
    <location>
        <begin position="217"/>
        <end position="235"/>
    </location>
</feature>
<comment type="similarity">
    <text evidence="2">Belongs to the PA-phosphatase related phosphoesterase family.</text>
</comment>
<organism evidence="9 10">
    <name type="scientific">Phialemonium atrogriseum</name>
    <dbReference type="NCBI Taxonomy" id="1093897"/>
    <lineage>
        <taxon>Eukaryota</taxon>
        <taxon>Fungi</taxon>
        <taxon>Dikarya</taxon>
        <taxon>Ascomycota</taxon>
        <taxon>Pezizomycotina</taxon>
        <taxon>Sordariomycetes</taxon>
        <taxon>Sordariomycetidae</taxon>
        <taxon>Cephalothecales</taxon>
        <taxon>Cephalothecaceae</taxon>
        <taxon>Phialemonium</taxon>
    </lineage>
</organism>
<evidence type="ECO:0000256" key="5">
    <source>
        <dbReference type="ARBA" id="ARBA00023136"/>
    </source>
</evidence>
<keyword evidence="4 7" id="KW-1133">Transmembrane helix</keyword>
<keyword evidence="3 7" id="KW-0812">Transmembrane</keyword>
<evidence type="ECO:0000256" key="3">
    <source>
        <dbReference type="ARBA" id="ARBA00022692"/>
    </source>
</evidence>
<name>A0AAJ0C8N9_9PEZI</name>
<dbReference type="InterPro" id="IPR036938">
    <property type="entry name" value="PAP2/HPO_sf"/>
</dbReference>
<dbReference type="GO" id="GO:0006644">
    <property type="term" value="P:phospholipid metabolic process"/>
    <property type="evidence" value="ECO:0007669"/>
    <property type="project" value="InterPro"/>
</dbReference>
<proteinExistence type="inferred from homology"/>
<dbReference type="AlphaFoldDB" id="A0AAJ0C8N9"/>
<dbReference type="GO" id="GO:0046839">
    <property type="term" value="P:phospholipid dephosphorylation"/>
    <property type="evidence" value="ECO:0007669"/>
    <property type="project" value="TreeGrafter"/>
</dbReference>
<gene>
    <name evidence="9" type="ORF">QBC33DRAFT_525394</name>
</gene>
<sequence>MANPFGLGGLPSGETRASFSRFWHRSYASDYLGFTVILTGYFLVQFLAEPFHRMFAINDLRISFPHAEVERVPLALDFVYAVFIPLFLIIAYNLTTGASPHKHHVTYLGLVIALVLTAFLTDLVKNLVGRPRPDLIARCKPAAGTPHDVLVTISVCTETAHHTLHDGWRSFPSGHSSFAFAGLGHMTLFLVGQTRIFAHARSGAGAGAAEKVVRGDLGRALLCLAPLLVATWIAISRCQDYRHDVYDVCVGSLLGWTVTYWSYRRYWPRVSSSRCDEPHPGPPSGDDDAGRYGRLRDEEVGLGQNVGLELRPLSQR</sequence>
<dbReference type="InterPro" id="IPR043216">
    <property type="entry name" value="PAP-like"/>
</dbReference>
<dbReference type="GO" id="GO:0016020">
    <property type="term" value="C:membrane"/>
    <property type="evidence" value="ECO:0007669"/>
    <property type="project" value="UniProtKB-SubCell"/>
</dbReference>